<dbReference type="AlphaFoldDB" id="A0A4D7JNW2"/>
<evidence type="ECO:0000313" key="1">
    <source>
        <dbReference type="EMBL" id="QCK15190.1"/>
    </source>
</evidence>
<name>A0A4D7JNW2_9BACT</name>
<evidence type="ECO:0000313" key="2">
    <source>
        <dbReference type="Proteomes" id="UP000298616"/>
    </source>
</evidence>
<reference evidence="1 2" key="1">
    <citation type="submission" date="2018-04" db="EMBL/GenBank/DDBJ databases">
        <title>Complete genome uncultured novel isolate.</title>
        <authorList>
            <person name="Merlino G."/>
        </authorList>
    </citation>
    <scope>NUCLEOTIDE SEQUENCE [LARGE SCALE GENOMIC DNA]</scope>
    <source>
        <strain evidence="2">R1DC9</strain>
    </source>
</reference>
<dbReference type="OrthoDB" id="4351013at2"/>
<sequence length="172" mass="18861">MFSPGPNAYGREAGVYEDGMWSGSTNISLPSSTSYLGLALNTSSKFAVNGVFLQDQNATYVMKLSDSSEKTYGNYGHKYDITLAMYNPHSTSKQVTLYFGSNYTNSSNSPSFTYNGPLKMNGVIKNIYTTPTAPRQWLATWTVPANSPFNANLDFYVPGLITTGQQLILQVN</sequence>
<protein>
    <submittedName>
        <fullName evidence="1">Uncharacterized protein</fullName>
    </submittedName>
</protein>
<proteinExistence type="predicted"/>
<dbReference type="InterPro" id="IPR021801">
    <property type="entry name" value="DUF3370"/>
</dbReference>
<dbReference type="Pfam" id="PF11850">
    <property type="entry name" value="DUF3370"/>
    <property type="match status" value="1"/>
</dbReference>
<accession>A0A4D7JNW2</accession>
<dbReference type="Proteomes" id="UP000298616">
    <property type="component" value="Chromosome"/>
</dbReference>
<dbReference type="KEGG" id="fpf:DCC35_10745"/>
<keyword evidence="2" id="KW-1185">Reference proteome</keyword>
<dbReference type="EMBL" id="CP028923">
    <property type="protein sequence ID" value="QCK15190.1"/>
    <property type="molecule type" value="Genomic_DNA"/>
</dbReference>
<gene>
    <name evidence="1" type="ORF">DCC35_10745</name>
</gene>
<organism evidence="1 2">
    <name type="scientific">Mangrovivirga cuniculi</name>
    <dbReference type="NCBI Taxonomy" id="2715131"/>
    <lineage>
        <taxon>Bacteria</taxon>
        <taxon>Pseudomonadati</taxon>
        <taxon>Bacteroidota</taxon>
        <taxon>Cytophagia</taxon>
        <taxon>Cytophagales</taxon>
        <taxon>Mangrovivirgaceae</taxon>
        <taxon>Mangrovivirga</taxon>
    </lineage>
</organism>